<evidence type="ECO:0000313" key="2">
    <source>
        <dbReference type="EMBL" id="MFB9230962.1"/>
    </source>
</evidence>
<accession>A0ABV5JBX7</accession>
<keyword evidence="1" id="KW-0812">Transmembrane</keyword>
<dbReference type="RefSeq" id="WP_213890552.1">
    <property type="nucleotide sequence ID" value="NZ_JAGFNU010000012.1"/>
</dbReference>
<evidence type="ECO:0000256" key="1">
    <source>
        <dbReference type="SAM" id="Phobius"/>
    </source>
</evidence>
<proteinExistence type="predicted"/>
<organism evidence="2 3">
    <name type="scientific">Pseudohalocynthiibacter aestuariivivens</name>
    <dbReference type="NCBI Taxonomy" id="1591409"/>
    <lineage>
        <taxon>Bacteria</taxon>
        <taxon>Pseudomonadati</taxon>
        <taxon>Pseudomonadota</taxon>
        <taxon>Alphaproteobacteria</taxon>
        <taxon>Rhodobacterales</taxon>
        <taxon>Paracoccaceae</taxon>
        <taxon>Pseudohalocynthiibacter</taxon>
    </lineage>
</organism>
<feature type="transmembrane region" description="Helical" evidence="1">
    <location>
        <begin position="20"/>
        <end position="47"/>
    </location>
</feature>
<reference evidence="2 3" key="1">
    <citation type="submission" date="2024-09" db="EMBL/GenBank/DDBJ databases">
        <authorList>
            <person name="Sun Q."/>
            <person name="Mori K."/>
        </authorList>
    </citation>
    <scope>NUCLEOTIDE SEQUENCE [LARGE SCALE GENOMIC DNA]</scope>
    <source>
        <strain evidence="2 3">CECT 8726</strain>
    </source>
</reference>
<dbReference type="Proteomes" id="UP001589683">
    <property type="component" value="Unassembled WGS sequence"/>
</dbReference>
<gene>
    <name evidence="2" type="ORF">ACFFUT_04065</name>
</gene>
<name>A0ABV5JBX7_9RHOB</name>
<protein>
    <submittedName>
        <fullName evidence="2">Uncharacterized protein</fullName>
    </submittedName>
</protein>
<evidence type="ECO:0000313" key="3">
    <source>
        <dbReference type="Proteomes" id="UP001589683"/>
    </source>
</evidence>
<comment type="caution">
    <text evidence="2">The sequence shown here is derived from an EMBL/GenBank/DDBJ whole genome shotgun (WGS) entry which is preliminary data.</text>
</comment>
<keyword evidence="1" id="KW-0472">Membrane</keyword>
<keyword evidence="1" id="KW-1133">Transmembrane helix</keyword>
<keyword evidence="3" id="KW-1185">Reference proteome</keyword>
<sequence>MHNRPVTPVEDFTNPFLVSLFVFLFSALIAIWAAYGMIPALTLSAFLNIGINLGS</sequence>
<dbReference type="EMBL" id="JBHMEA010000009">
    <property type="protein sequence ID" value="MFB9230962.1"/>
    <property type="molecule type" value="Genomic_DNA"/>
</dbReference>